<dbReference type="AlphaFoldDB" id="A0A8B8Q0S2"/>
<evidence type="ECO:0000256" key="4">
    <source>
        <dbReference type="SAM" id="MobiDB-lite"/>
    </source>
</evidence>
<comment type="similarity">
    <text evidence="1">Belongs to the PPR family. P subfamily.</text>
</comment>
<keyword evidence="2" id="KW-0677">Repeat</keyword>
<dbReference type="KEGG" id="rarg:115748357"/>
<dbReference type="Gene3D" id="1.25.40.10">
    <property type="entry name" value="Tetratricopeptide repeat domain"/>
    <property type="match status" value="1"/>
</dbReference>
<dbReference type="PANTHER" id="PTHR47941">
    <property type="entry name" value="PENTATRICOPEPTIDE REPEAT-CONTAINING PROTEIN 3, MITOCHONDRIAL"/>
    <property type="match status" value="1"/>
</dbReference>
<feature type="repeat" description="PPR" evidence="3">
    <location>
        <begin position="260"/>
        <end position="294"/>
    </location>
</feature>
<dbReference type="InterPro" id="IPR011990">
    <property type="entry name" value="TPR-like_helical_dom_sf"/>
</dbReference>
<reference evidence="6" key="1">
    <citation type="submission" date="2025-08" db="UniProtKB">
        <authorList>
            <consortium name="RefSeq"/>
        </authorList>
    </citation>
    <scope>IDENTIFICATION</scope>
    <source>
        <tissue evidence="6">Leaf</tissue>
    </source>
</reference>
<dbReference type="NCBIfam" id="TIGR00756">
    <property type="entry name" value="PPR"/>
    <property type="match status" value="4"/>
</dbReference>
<dbReference type="Pfam" id="PF13041">
    <property type="entry name" value="PPR_2"/>
    <property type="match status" value="1"/>
</dbReference>
<evidence type="ECO:0000256" key="2">
    <source>
        <dbReference type="ARBA" id="ARBA00022737"/>
    </source>
</evidence>
<dbReference type="Pfam" id="PF13812">
    <property type="entry name" value="PPR_3"/>
    <property type="match status" value="1"/>
</dbReference>
<dbReference type="RefSeq" id="XP_030540678.1">
    <property type="nucleotide sequence ID" value="XM_030684818.2"/>
</dbReference>
<evidence type="ECO:0000256" key="1">
    <source>
        <dbReference type="ARBA" id="ARBA00007626"/>
    </source>
</evidence>
<sequence length="321" mass="34494">MAAAAVSRSLASSFTLSFHKHLSRFSRLMNSPHPNLCPSTTITRTAVLTPSAATIHPRHTSSAPSRPFATSSDDAHKPRALRNPKLVNFSLSDSEGEEAEGNGDGGGDATTSTPDGNANLPPPYDPFSKKPVVEEPEDPKNLQEIFHKMRAEGLTDYAVKMFDALSKDGRTHEALELFGQIKDKGHMPDVVAHTAVIEAYCNAGGQSKEALKVFMRMLASGVAPNAYTYAVLVKGLAGDGRLADAKKYVMEMMSKGMMPAAATYAAVFEAFAKDQKEEEARELLEAMKGKGFVPDEMGVGEVIASKRGPVFKSVMSILFGK</sequence>
<feature type="repeat" description="PPR" evidence="3">
    <location>
        <begin position="189"/>
        <end position="224"/>
    </location>
</feature>
<dbReference type="OrthoDB" id="185373at2759"/>
<feature type="repeat" description="PPR" evidence="3">
    <location>
        <begin position="225"/>
        <end position="259"/>
    </location>
</feature>
<organism evidence="5 6">
    <name type="scientific">Rhodamnia argentea</name>
    <dbReference type="NCBI Taxonomy" id="178133"/>
    <lineage>
        <taxon>Eukaryota</taxon>
        <taxon>Viridiplantae</taxon>
        <taxon>Streptophyta</taxon>
        <taxon>Embryophyta</taxon>
        <taxon>Tracheophyta</taxon>
        <taxon>Spermatophyta</taxon>
        <taxon>Magnoliopsida</taxon>
        <taxon>eudicotyledons</taxon>
        <taxon>Gunneridae</taxon>
        <taxon>Pentapetalae</taxon>
        <taxon>rosids</taxon>
        <taxon>malvids</taxon>
        <taxon>Myrtales</taxon>
        <taxon>Myrtaceae</taxon>
        <taxon>Myrtoideae</taxon>
        <taxon>Myrteae</taxon>
        <taxon>Australasian group</taxon>
        <taxon>Rhodamnia</taxon>
    </lineage>
</organism>
<gene>
    <name evidence="6" type="primary">LOC115748357</name>
</gene>
<protein>
    <submittedName>
        <fullName evidence="6">Pentatricopeptide repeat-containing protein At4g38150-like</fullName>
    </submittedName>
</protein>
<proteinExistence type="inferred from homology"/>
<name>A0A8B8Q0S2_9MYRT</name>
<evidence type="ECO:0000256" key="3">
    <source>
        <dbReference type="PROSITE-ProRule" id="PRU00708"/>
    </source>
</evidence>
<keyword evidence="5" id="KW-1185">Reference proteome</keyword>
<dbReference type="Pfam" id="PF01535">
    <property type="entry name" value="PPR"/>
    <property type="match status" value="1"/>
</dbReference>
<dbReference type="Proteomes" id="UP000827889">
    <property type="component" value="Chromosome 6"/>
</dbReference>
<dbReference type="InterPro" id="IPR002885">
    <property type="entry name" value="PPR_rpt"/>
</dbReference>
<feature type="compositionally biased region" description="Polar residues" evidence="4">
    <location>
        <begin position="60"/>
        <end position="72"/>
    </location>
</feature>
<feature type="region of interest" description="Disordered" evidence="4">
    <location>
        <begin position="53"/>
        <end position="139"/>
    </location>
</feature>
<dbReference type="PROSITE" id="PS51375">
    <property type="entry name" value="PPR"/>
    <property type="match status" value="3"/>
</dbReference>
<evidence type="ECO:0000313" key="5">
    <source>
        <dbReference type="Proteomes" id="UP000827889"/>
    </source>
</evidence>
<feature type="compositionally biased region" description="Basic and acidic residues" evidence="4">
    <location>
        <begin position="127"/>
        <end position="139"/>
    </location>
</feature>
<dbReference type="GeneID" id="115748357"/>
<accession>A0A8B8Q0S2</accession>
<evidence type="ECO:0000313" key="6">
    <source>
        <dbReference type="RefSeq" id="XP_030540678.1"/>
    </source>
</evidence>